<dbReference type="Proteomes" id="UP001207440">
    <property type="component" value="Unassembled WGS sequence"/>
</dbReference>
<gene>
    <name evidence="2" type="ORF">OKE68_11410</name>
</gene>
<dbReference type="EMBL" id="JAOZYT010000125">
    <property type="protein sequence ID" value="MCW0524913.1"/>
    <property type="molecule type" value="Genomic_DNA"/>
</dbReference>
<dbReference type="RefSeq" id="WP_127919982.1">
    <property type="nucleotide sequence ID" value="NZ_CP029760.1"/>
</dbReference>
<evidence type="ECO:0000313" key="3">
    <source>
        <dbReference type="Proteomes" id="UP001207440"/>
    </source>
</evidence>
<comment type="caution">
    <text evidence="2">The sequence shown here is derived from an EMBL/GenBank/DDBJ whole genome shotgun (WGS) entry which is preliminary data.</text>
</comment>
<feature type="compositionally biased region" description="Polar residues" evidence="1">
    <location>
        <begin position="8"/>
        <end position="19"/>
    </location>
</feature>
<sequence length="134" mass="15362">METKKQKILNSYHSSSPKSNEYIEPEKISLGEDSEDINAYAKNIYEKNGIIYIDLDFVEIKYRNIDEKFIVNKNSKIRTYIIDAHTLVISNDCEKLAPLDILKYKEALLKDKTAVTIGESKNGRMISVNFGCYG</sequence>
<evidence type="ECO:0000256" key="1">
    <source>
        <dbReference type="SAM" id="MobiDB-lite"/>
    </source>
</evidence>
<accession>A0AAP3AR84</accession>
<name>A0AAP3AR84_RIEAN</name>
<dbReference type="AlphaFoldDB" id="A0AAP3AR84"/>
<organism evidence="2 3">
    <name type="scientific">Riemerella anatipestifer</name>
    <name type="common">Moraxella anatipestifer</name>
    <dbReference type="NCBI Taxonomy" id="34085"/>
    <lineage>
        <taxon>Bacteria</taxon>
        <taxon>Pseudomonadati</taxon>
        <taxon>Bacteroidota</taxon>
        <taxon>Flavobacteriia</taxon>
        <taxon>Flavobacteriales</taxon>
        <taxon>Weeksellaceae</taxon>
        <taxon>Riemerella</taxon>
    </lineage>
</organism>
<feature type="region of interest" description="Disordered" evidence="1">
    <location>
        <begin position="1"/>
        <end position="20"/>
    </location>
</feature>
<proteinExistence type="predicted"/>
<reference evidence="2" key="1">
    <citation type="submission" date="2022-10" db="EMBL/GenBank/DDBJ databases">
        <title>Sifting through the core-genome to identify putative cross-protective antigens against Riemerella anatipestifer.</title>
        <authorList>
            <person name="Zheng X."/>
            <person name="Zhang W."/>
        </authorList>
    </citation>
    <scope>NUCLEOTIDE SEQUENCE</scope>
    <source>
        <strain evidence="2">ZWRA178</strain>
    </source>
</reference>
<protein>
    <submittedName>
        <fullName evidence="2">Uncharacterized protein</fullName>
    </submittedName>
</protein>
<evidence type="ECO:0000313" key="2">
    <source>
        <dbReference type="EMBL" id="MCW0524913.1"/>
    </source>
</evidence>